<feature type="domain" description="Methyltransferase type 11" evidence="1">
    <location>
        <begin position="257"/>
        <end position="328"/>
    </location>
</feature>
<dbReference type="GO" id="GO:0032259">
    <property type="term" value="P:methylation"/>
    <property type="evidence" value="ECO:0007669"/>
    <property type="project" value="UniProtKB-KW"/>
</dbReference>
<reference evidence="2 3" key="1">
    <citation type="submission" date="2018-02" db="EMBL/GenBank/DDBJ databases">
        <title>Genome sequence of Desulfovibrio carbinolicus DSM 3852.</title>
        <authorList>
            <person name="Wilbanks E."/>
            <person name="Skennerton C.T."/>
            <person name="Orphan V.J."/>
        </authorList>
    </citation>
    <scope>NUCLEOTIDE SEQUENCE [LARGE SCALE GENOMIC DNA]</scope>
    <source>
        <strain evidence="2 3">DSM 3852</strain>
    </source>
</reference>
<proteinExistence type="predicted"/>
<dbReference type="GO" id="GO:0008757">
    <property type="term" value="F:S-adenosylmethionine-dependent methyltransferase activity"/>
    <property type="evidence" value="ECO:0007669"/>
    <property type="project" value="InterPro"/>
</dbReference>
<evidence type="ECO:0000313" key="2">
    <source>
        <dbReference type="EMBL" id="QAZ66281.1"/>
    </source>
</evidence>
<dbReference type="GO" id="GO:0003755">
    <property type="term" value="F:peptidyl-prolyl cis-trans isomerase activity"/>
    <property type="evidence" value="ECO:0007669"/>
    <property type="project" value="InterPro"/>
</dbReference>
<dbReference type="InterPro" id="IPR046357">
    <property type="entry name" value="PPIase_dom_sf"/>
</dbReference>
<dbReference type="PANTHER" id="PTHR43036:SF2">
    <property type="entry name" value="OS04G0481300 PROTEIN"/>
    <property type="match status" value="1"/>
</dbReference>
<dbReference type="KEGG" id="dcb:C3Y92_03095"/>
<accession>A0A4P6HGL2</accession>
<evidence type="ECO:0000259" key="1">
    <source>
        <dbReference type="Pfam" id="PF08241"/>
    </source>
</evidence>
<dbReference type="Pfam" id="PF08241">
    <property type="entry name" value="Methyltransf_11"/>
    <property type="match status" value="1"/>
</dbReference>
<dbReference type="AlphaFoldDB" id="A0A4P6HGL2"/>
<sequence length="406" mass="44062">MRIDRDCNADLLFELCYEAAGRRHTVRQFGRKANFWRDIFPADLGQRLLGLTTGQSVEVSLVPGRDLPARDPAKLLTLERRRFAPRPVDGRRLPPVPGRFYPQGVLEGLAGVYPSTRTPFRLLADDGASLVCDCNHPLAGIEAQLTATVLDVREKLCETGGSLHVWLEELLDGPGIEMGLTGQAVRFVAEPGDLSRPDEGADTAFYAAPRLVPHIDAKARERLAALYATRLSPGAAVLDLMASHLSHLPPEFPLGPVTGLGLNAGELAANPALAERVVADLNADPTLPFPDAAFTAVICAMSVEYLAAPAAVLAETARVLAPGGVLAISFSNRWFPQKAVRLWSELHEFERLGFVAGLLEATPGFGEIETLAERGWPRPADARDRFWPLHQQSDPLYAVTARRVAP</sequence>
<protein>
    <submittedName>
        <fullName evidence="2">Methyltransferase type 11</fullName>
    </submittedName>
</protein>
<keyword evidence="2" id="KW-0489">Methyltransferase</keyword>
<dbReference type="EMBL" id="CP026538">
    <property type="protein sequence ID" value="QAZ66281.1"/>
    <property type="molecule type" value="Genomic_DNA"/>
</dbReference>
<gene>
    <name evidence="2" type="ORF">C3Y92_03095</name>
</gene>
<evidence type="ECO:0000313" key="3">
    <source>
        <dbReference type="Proteomes" id="UP000293296"/>
    </source>
</evidence>
<dbReference type="SUPFAM" id="SSF53335">
    <property type="entry name" value="S-adenosyl-L-methionine-dependent methyltransferases"/>
    <property type="match status" value="1"/>
</dbReference>
<dbReference type="RefSeq" id="WP_129349408.1">
    <property type="nucleotide sequence ID" value="NZ_CP026538.1"/>
</dbReference>
<dbReference type="PANTHER" id="PTHR43036">
    <property type="entry name" value="OSJNBB0011N17.9 PROTEIN"/>
    <property type="match status" value="1"/>
</dbReference>
<organism evidence="2 3">
    <name type="scientific">Solidesulfovibrio carbinolicus</name>
    <dbReference type="NCBI Taxonomy" id="296842"/>
    <lineage>
        <taxon>Bacteria</taxon>
        <taxon>Pseudomonadati</taxon>
        <taxon>Thermodesulfobacteriota</taxon>
        <taxon>Desulfovibrionia</taxon>
        <taxon>Desulfovibrionales</taxon>
        <taxon>Desulfovibrionaceae</taxon>
        <taxon>Solidesulfovibrio</taxon>
    </lineage>
</organism>
<dbReference type="CDD" id="cd02440">
    <property type="entry name" value="AdoMet_MTases"/>
    <property type="match status" value="1"/>
</dbReference>
<dbReference type="InterPro" id="IPR029063">
    <property type="entry name" value="SAM-dependent_MTases_sf"/>
</dbReference>
<dbReference type="Gene3D" id="3.40.50.150">
    <property type="entry name" value="Vaccinia Virus protein VP39"/>
    <property type="match status" value="1"/>
</dbReference>
<dbReference type="OrthoDB" id="529208at2"/>
<dbReference type="Gene3D" id="3.10.50.40">
    <property type="match status" value="1"/>
</dbReference>
<dbReference type="Proteomes" id="UP000293296">
    <property type="component" value="Chromosome"/>
</dbReference>
<keyword evidence="3" id="KW-1185">Reference proteome</keyword>
<name>A0A4P6HGL2_9BACT</name>
<keyword evidence="2" id="KW-0808">Transferase</keyword>
<dbReference type="InterPro" id="IPR013216">
    <property type="entry name" value="Methyltransf_11"/>
</dbReference>